<organism evidence="1 2">
    <name type="scientific">Corchorus olitorius</name>
    <dbReference type="NCBI Taxonomy" id="93759"/>
    <lineage>
        <taxon>Eukaryota</taxon>
        <taxon>Viridiplantae</taxon>
        <taxon>Streptophyta</taxon>
        <taxon>Embryophyta</taxon>
        <taxon>Tracheophyta</taxon>
        <taxon>Spermatophyta</taxon>
        <taxon>Magnoliopsida</taxon>
        <taxon>eudicotyledons</taxon>
        <taxon>Gunneridae</taxon>
        <taxon>Pentapetalae</taxon>
        <taxon>rosids</taxon>
        <taxon>malvids</taxon>
        <taxon>Malvales</taxon>
        <taxon>Malvaceae</taxon>
        <taxon>Grewioideae</taxon>
        <taxon>Apeibeae</taxon>
        <taxon>Corchorus</taxon>
    </lineage>
</organism>
<evidence type="ECO:0000313" key="2">
    <source>
        <dbReference type="Proteomes" id="UP000187203"/>
    </source>
</evidence>
<dbReference type="AlphaFoldDB" id="A0A1R3KGF4"/>
<proteinExistence type="predicted"/>
<dbReference type="EMBL" id="AWUE01013700">
    <property type="protein sequence ID" value="OMP06172.1"/>
    <property type="molecule type" value="Genomic_DNA"/>
</dbReference>
<comment type="caution">
    <text evidence="1">The sequence shown here is derived from an EMBL/GenBank/DDBJ whole genome shotgun (WGS) entry which is preliminary data.</text>
</comment>
<name>A0A1R3KGF4_9ROSI</name>
<sequence>MAKIDTRQCKCVRWRQTRQWLTKDKYSGRGIIGLKAETSKEAIDSDQGRQWRVKLGFGSSLEEEEGVD</sequence>
<evidence type="ECO:0000313" key="1">
    <source>
        <dbReference type="EMBL" id="OMP06172.1"/>
    </source>
</evidence>
<protein>
    <submittedName>
        <fullName evidence="1">Uncharacterized protein</fullName>
    </submittedName>
</protein>
<dbReference type="Proteomes" id="UP000187203">
    <property type="component" value="Unassembled WGS sequence"/>
</dbReference>
<accession>A0A1R3KGF4</accession>
<keyword evidence="2" id="KW-1185">Reference proteome</keyword>
<reference evidence="2" key="1">
    <citation type="submission" date="2013-09" db="EMBL/GenBank/DDBJ databases">
        <title>Corchorus olitorius genome sequencing.</title>
        <authorList>
            <person name="Alam M."/>
            <person name="Haque M.S."/>
            <person name="Islam M.S."/>
            <person name="Emdad E.M."/>
            <person name="Islam M.M."/>
            <person name="Ahmed B."/>
            <person name="Halim A."/>
            <person name="Hossen Q.M.M."/>
            <person name="Hossain M.Z."/>
            <person name="Ahmed R."/>
            <person name="Khan M.M."/>
            <person name="Islam R."/>
            <person name="Rashid M.M."/>
            <person name="Khan S.A."/>
            <person name="Rahman M.S."/>
            <person name="Alam M."/>
            <person name="Yahiya A.S."/>
            <person name="Khan M.S."/>
            <person name="Azam M.S."/>
            <person name="Haque T."/>
            <person name="Lashkar M.Z.H."/>
            <person name="Akhand A.I."/>
            <person name="Morshed G."/>
            <person name="Roy S."/>
            <person name="Uddin K.S."/>
            <person name="Rabeya T."/>
            <person name="Hossain A.S."/>
            <person name="Chowdhury A."/>
            <person name="Snigdha A.R."/>
            <person name="Mortoza M.S."/>
            <person name="Matin S.A."/>
            <person name="Hoque S.M.E."/>
            <person name="Islam M.K."/>
            <person name="Roy D.K."/>
            <person name="Haider R."/>
            <person name="Moosa M.M."/>
            <person name="Elias S.M."/>
            <person name="Hasan A.M."/>
            <person name="Jahan S."/>
            <person name="Shafiuddin M."/>
            <person name="Mahmood N."/>
            <person name="Shommy N.S."/>
        </authorList>
    </citation>
    <scope>NUCLEOTIDE SEQUENCE [LARGE SCALE GENOMIC DNA]</scope>
    <source>
        <strain evidence="2">cv. O-4</strain>
    </source>
</reference>
<gene>
    <name evidence="1" type="ORF">COLO4_08288</name>
</gene>